<reference evidence="2" key="1">
    <citation type="submission" date="2013-10" db="EMBL/GenBank/DDBJ databases">
        <title>Genomic analysis of the causative agents of coccidiosis in chickens.</title>
        <authorList>
            <person name="Reid A.J."/>
            <person name="Blake D."/>
            <person name="Billington K."/>
            <person name="Browne H."/>
            <person name="Dunn M."/>
            <person name="Hung S."/>
            <person name="Kawahara F."/>
            <person name="Miranda-Saavedra D."/>
            <person name="Mourier T."/>
            <person name="Nagra H."/>
            <person name="Otto T.D."/>
            <person name="Rawlings N."/>
            <person name="Sanchez A."/>
            <person name="Sanders M."/>
            <person name="Subramaniam C."/>
            <person name="Tay Y."/>
            <person name="Dear P."/>
            <person name="Doerig C."/>
            <person name="Gruber A."/>
            <person name="Parkinson J."/>
            <person name="Shirley M."/>
            <person name="Wan K.L."/>
            <person name="Berriman M."/>
            <person name="Tomley F."/>
            <person name="Pain A."/>
        </authorList>
    </citation>
    <scope>NUCLEOTIDE SEQUENCE [LARGE SCALE GENOMIC DNA]</scope>
    <source>
        <strain evidence="2">Houghton</strain>
    </source>
</reference>
<organism evidence="2 3">
    <name type="scientific">Eimeria necatrix</name>
    <dbReference type="NCBI Taxonomy" id="51315"/>
    <lineage>
        <taxon>Eukaryota</taxon>
        <taxon>Sar</taxon>
        <taxon>Alveolata</taxon>
        <taxon>Apicomplexa</taxon>
        <taxon>Conoidasida</taxon>
        <taxon>Coccidia</taxon>
        <taxon>Eucoccidiorida</taxon>
        <taxon>Eimeriorina</taxon>
        <taxon>Eimeriidae</taxon>
        <taxon>Eimeria</taxon>
    </lineage>
</organism>
<evidence type="ECO:0000313" key="2">
    <source>
        <dbReference type="EMBL" id="CDJ66287.1"/>
    </source>
</evidence>
<dbReference type="Proteomes" id="UP000030754">
    <property type="component" value="Unassembled WGS sequence"/>
</dbReference>
<feature type="region of interest" description="Disordered" evidence="1">
    <location>
        <begin position="1"/>
        <end position="132"/>
    </location>
</feature>
<dbReference type="OrthoDB" id="10499829at2759"/>
<dbReference type="AlphaFoldDB" id="U6MPY2"/>
<dbReference type="VEuPathDB" id="ToxoDB:ENH_00018460"/>
<protein>
    <submittedName>
        <fullName evidence="2">Uncharacterized protein</fullName>
    </submittedName>
</protein>
<evidence type="ECO:0000313" key="3">
    <source>
        <dbReference type="Proteomes" id="UP000030754"/>
    </source>
</evidence>
<accession>U6MPY2</accession>
<feature type="compositionally biased region" description="Polar residues" evidence="1">
    <location>
        <begin position="20"/>
        <end position="63"/>
    </location>
</feature>
<dbReference type="RefSeq" id="XP_013434755.1">
    <property type="nucleotide sequence ID" value="XM_013579301.1"/>
</dbReference>
<feature type="compositionally biased region" description="Pro residues" evidence="1">
    <location>
        <begin position="72"/>
        <end position="82"/>
    </location>
</feature>
<reference evidence="2" key="2">
    <citation type="submission" date="2013-10" db="EMBL/GenBank/DDBJ databases">
        <authorList>
            <person name="Aslett M."/>
        </authorList>
    </citation>
    <scope>NUCLEOTIDE SEQUENCE [LARGE SCALE GENOMIC DNA]</scope>
    <source>
        <strain evidence="2">Houghton</strain>
    </source>
</reference>
<dbReference type="EMBL" id="HG723525">
    <property type="protein sequence ID" value="CDJ66287.1"/>
    <property type="molecule type" value="Genomic_DNA"/>
</dbReference>
<name>U6MPY2_9EIME</name>
<keyword evidence="3" id="KW-1185">Reference proteome</keyword>
<dbReference type="GeneID" id="25472019"/>
<feature type="compositionally biased region" description="Gly residues" evidence="1">
    <location>
        <begin position="90"/>
        <end position="99"/>
    </location>
</feature>
<evidence type="ECO:0000256" key="1">
    <source>
        <dbReference type="SAM" id="MobiDB-lite"/>
    </source>
</evidence>
<gene>
    <name evidence="2" type="ORF">ENH_00018460</name>
</gene>
<proteinExistence type="predicted"/>
<sequence length="132" mass="13636">MGSSSPEAYEDTLPLRELPTETSLGESETWDLYSSASEGPRSYETSPASDEQLSWIAEQQTESRSTRGAPPSQGPQPTPPGPRGTARGRGLPGQGGPQAPGGPPVEALWPATPELGGPPGGLGHSFRGTEGQ</sequence>